<evidence type="ECO:0000313" key="4">
    <source>
        <dbReference type="Proteomes" id="UP001596435"/>
    </source>
</evidence>
<dbReference type="RefSeq" id="WP_380231226.1">
    <property type="nucleotide sequence ID" value="NZ_JBHSVH010000002.1"/>
</dbReference>
<evidence type="ECO:0000313" key="3">
    <source>
        <dbReference type="EMBL" id="MFC7180780.1"/>
    </source>
</evidence>
<accession>A0ABW2FWH7</accession>
<feature type="compositionally biased region" description="Low complexity" evidence="1">
    <location>
        <begin position="48"/>
        <end position="72"/>
    </location>
</feature>
<dbReference type="Proteomes" id="UP001596435">
    <property type="component" value="Unassembled WGS sequence"/>
</dbReference>
<keyword evidence="2" id="KW-1133">Transmembrane helix</keyword>
<feature type="compositionally biased region" description="Pro residues" evidence="1">
    <location>
        <begin position="23"/>
        <end position="47"/>
    </location>
</feature>
<keyword evidence="2" id="KW-0472">Membrane</keyword>
<sequence length="319" mass="31786">MYGQGQQYPQGQPQQPPNYGGQPQPPAYGYPQAPPAPPYGAPQPPYGAPQQPYGAPQQPGYPQAPLPQQQPWGAGGPGGYPPPQPPKGKGGLAVGLVIGAVILIGGGAAVWGLAASKSKDDGGAAATGAPAATGGTTGGGNGGAAAAAYKLDTPPTLLDGYAQKSATSVPATPGAGPDQKSVCQNDPIGVVTSYSKTPTDVIQVLGCYGAIPSPAAALSVFEALSTKPTVIGKTTLQGRWVTPLTEYPAGSAGGSGAKLKCGTFSNSSAGKTLSTSPVCFWADHSTAAEIVFNNLTEKLTPAAAAEKARAIRDAMIVKK</sequence>
<keyword evidence="4" id="KW-1185">Reference proteome</keyword>
<name>A0ABW2FWH7_9ACTN</name>
<organism evidence="3 4">
    <name type="scientific">Kitasatospora paranensis</name>
    <dbReference type="NCBI Taxonomy" id="258053"/>
    <lineage>
        <taxon>Bacteria</taxon>
        <taxon>Bacillati</taxon>
        <taxon>Actinomycetota</taxon>
        <taxon>Actinomycetes</taxon>
        <taxon>Kitasatosporales</taxon>
        <taxon>Streptomycetaceae</taxon>
        <taxon>Kitasatospora</taxon>
    </lineage>
</organism>
<feature type="compositionally biased region" description="Low complexity" evidence="1">
    <location>
        <begin position="1"/>
        <end position="22"/>
    </location>
</feature>
<feature type="compositionally biased region" description="Low complexity" evidence="1">
    <location>
        <begin position="123"/>
        <end position="134"/>
    </location>
</feature>
<evidence type="ECO:0000256" key="1">
    <source>
        <dbReference type="SAM" id="MobiDB-lite"/>
    </source>
</evidence>
<keyword evidence="2" id="KW-0812">Transmembrane</keyword>
<gene>
    <name evidence="3" type="ORF">ACFQMG_14580</name>
</gene>
<feature type="region of interest" description="Disordered" evidence="1">
    <location>
        <begin position="118"/>
        <end position="144"/>
    </location>
</feature>
<feature type="region of interest" description="Disordered" evidence="1">
    <location>
        <begin position="1"/>
        <end position="87"/>
    </location>
</feature>
<reference evidence="4" key="1">
    <citation type="journal article" date="2019" name="Int. J. Syst. Evol. Microbiol.">
        <title>The Global Catalogue of Microorganisms (GCM) 10K type strain sequencing project: providing services to taxonomists for standard genome sequencing and annotation.</title>
        <authorList>
            <consortium name="The Broad Institute Genomics Platform"/>
            <consortium name="The Broad Institute Genome Sequencing Center for Infectious Disease"/>
            <person name="Wu L."/>
            <person name="Ma J."/>
        </authorList>
    </citation>
    <scope>NUCLEOTIDE SEQUENCE [LARGE SCALE GENOMIC DNA]</scope>
    <source>
        <strain evidence="4">CGMCC 1.12859</strain>
    </source>
</reference>
<proteinExistence type="predicted"/>
<evidence type="ECO:0000256" key="2">
    <source>
        <dbReference type="SAM" id="Phobius"/>
    </source>
</evidence>
<comment type="caution">
    <text evidence="3">The sequence shown here is derived from an EMBL/GenBank/DDBJ whole genome shotgun (WGS) entry which is preliminary data.</text>
</comment>
<protein>
    <submittedName>
        <fullName evidence="3">Uncharacterized protein</fullName>
    </submittedName>
</protein>
<feature type="transmembrane region" description="Helical" evidence="2">
    <location>
        <begin position="92"/>
        <end position="114"/>
    </location>
</feature>
<dbReference type="EMBL" id="JBHTAJ010000023">
    <property type="protein sequence ID" value="MFC7180780.1"/>
    <property type="molecule type" value="Genomic_DNA"/>
</dbReference>